<feature type="domain" description="EF-hand" evidence="3">
    <location>
        <begin position="165"/>
        <end position="200"/>
    </location>
</feature>
<dbReference type="CDD" id="cd00051">
    <property type="entry name" value="EFh"/>
    <property type="match status" value="1"/>
</dbReference>
<keyword evidence="5" id="KW-1185">Reference proteome</keyword>
<name>A0AAV4V8X0_9ARAC</name>
<evidence type="ECO:0000313" key="4">
    <source>
        <dbReference type="EMBL" id="GIY66123.1"/>
    </source>
</evidence>
<gene>
    <name evidence="4" type="primary">AVEN_116685_1</name>
    <name evidence="4" type="ORF">CDAR_265811</name>
</gene>
<protein>
    <recommendedName>
        <fullName evidence="3">EF-hand domain-containing protein</fullName>
    </recommendedName>
</protein>
<dbReference type="SUPFAM" id="SSF47473">
    <property type="entry name" value="EF-hand"/>
    <property type="match status" value="1"/>
</dbReference>
<dbReference type="AlphaFoldDB" id="A0AAV4V8X0"/>
<dbReference type="EMBL" id="BPLQ01012539">
    <property type="protein sequence ID" value="GIY66123.1"/>
    <property type="molecule type" value="Genomic_DNA"/>
</dbReference>
<sequence>MNHIAAHSIVTRYRDVECGKDFLIGMIPPMARYPDMEFHIIYGRNGSIKGAIPPMARCPHELERALIRRSRPHLWPTDEVEIKRETILTSPRPRRCLYDVPYPRYAYTDRMFRPPLGTIANMSRFATDPAYITLENWFRRFDRDCCGYLKLDQFQDLLHHHGASMSVPLLRRIFTDADTNSDGRLSFSEFLHLWHHVADHEDLFMSSFGNRDMIEIARRYHLHPPVSCNHCGELREDLFGRITSHGRSDEGEDEERGPMRDIDREHEAGSCMCGTSDKVIPFIQRTNMGTADDTPTDKLPIFSSNRGASALSEYGQS</sequence>
<feature type="region of interest" description="Disordered" evidence="2">
    <location>
        <begin position="287"/>
        <end position="317"/>
    </location>
</feature>
<dbReference type="GO" id="GO:0005509">
    <property type="term" value="F:calcium ion binding"/>
    <property type="evidence" value="ECO:0007669"/>
    <property type="project" value="InterPro"/>
</dbReference>
<accession>A0AAV4V8X0</accession>
<evidence type="ECO:0000313" key="5">
    <source>
        <dbReference type="Proteomes" id="UP001054837"/>
    </source>
</evidence>
<dbReference type="PROSITE" id="PS00018">
    <property type="entry name" value="EF_HAND_1"/>
    <property type="match status" value="1"/>
</dbReference>
<organism evidence="4 5">
    <name type="scientific">Caerostris darwini</name>
    <dbReference type="NCBI Taxonomy" id="1538125"/>
    <lineage>
        <taxon>Eukaryota</taxon>
        <taxon>Metazoa</taxon>
        <taxon>Ecdysozoa</taxon>
        <taxon>Arthropoda</taxon>
        <taxon>Chelicerata</taxon>
        <taxon>Arachnida</taxon>
        <taxon>Araneae</taxon>
        <taxon>Araneomorphae</taxon>
        <taxon>Entelegynae</taxon>
        <taxon>Araneoidea</taxon>
        <taxon>Araneidae</taxon>
        <taxon>Caerostris</taxon>
    </lineage>
</organism>
<keyword evidence="1" id="KW-0106">Calcium</keyword>
<dbReference type="Gene3D" id="1.10.238.10">
    <property type="entry name" value="EF-hand"/>
    <property type="match status" value="1"/>
</dbReference>
<evidence type="ECO:0000256" key="1">
    <source>
        <dbReference type="ARBA" id="ARBA00022837"/>
    </source>
</evidence>
<proteinExistence type="predicted"/>
<reference evidence="4 5" key="1">
    <citation type="submission" date="2021-06" db="EMBL/GenBank/DDBJ databases">
        <title>Caerostris darwini draft genome.</title>
        <authorList>
            <person name="Kono N."/>
            <person name="Arakawa K."/>
        </authorList>
    </citation>
    <scope>NUCLEOTIDE SEQUENCE [LARGE SCALE GENOMIC DNA]</scope>
</reference>
<dbReference type="InterPro" id="IPR018247">
    <property type="entry name" value="EF_Hand_1_Ca_BS"/>
</dbReference>
<dbReference type="PROSITE" id="PS50222">
    <property type="entry name" value="EF_HAND_2"/>
    <property type="match status" value="2"/>
</dbReference>
<dbReference type="Pfam" id="PF13499">
    <property type="entry name" value="EF-hand_7"/>
    <property type="match status" value="1"/>
</dbReference>
<evidence type="ECO:0000259" key="3">
    <source>
        <dbReference type="PROSITE" id="PS50222"/>
    </source>
</evidence>
<dbReference type="InterPro" id="IPR002048">
    <property type="entry name" value="EF_hand_dom"/>
</dbReference>
<comment type="caution">
    <text evidence="4">The sequence shown here is derived from an EMBL/GenBank/DDBJ whole genome shotgun (WGS) entry which is preliminary data.</text>
</comment>
<dbReference type="Proteomes" id="UP001054837">
    <property type="component" value="Unassembled WGS sequence"/>
</dbReference>
<evidence type="ECO:0000256" key="2">
    <source>
        <dbReference type="SAM" id="MobiDB-lite"/>
    </source>
</evidence>
<feature type="domain" description="EF-hand" evidence="3">
    <location>
        <begin position="129"/>
        <end position="164"/>
    </location>
</feature>
<dbReference type="SMART" id="SM00054">
    <property type="entry name" value="EFh"/>
    <property type="match status" value="2"/>
</dbReference>
<dbReference type="InterPro" id="IPR011992">
    <property type="entry name" value="EF-hand-dom_pair"/>
</dbReference>